<evidence type="ECO:0000313" key="3">
    <source>
        <dbReference type="Proteomes" id="UP000269721"/>
    </source>
</evidence>
<evidence type="ECO:0000256" key="1">
    <source>
        <dbReference type="SAM" id="MobiDB-lite"/>
    </source>
</evidence>
<protein>
    <submittedName>
        <fullName evidence="2">Uncharacterized protein</fullName>
    </submittedName>
</protein>
<feature type="region of interest" description="Disordered" evidence="1">
    <location>
        <begin position="1"/>
        <end position="61"/>
    </location>
</feature>
<sequence length="227" mass="23995">MDKDRRRAPGTPPPSLLPRPRQQVAHSSRPSSALALASAGDLPRTLPPPQPHQHPSLTDTLKPVRPSLVASHAAHLLRVNAQPTDAPSGRIRVARPAAAALPHSASASEVDRGGAAESGDELNVPAVDDLRLGAGTGSEGGRDVGRAGYRFIPPAAPKYYLCSFNHATGARTTNSGGETIGERMRLSKGSDSQWLFTVRLEMRRLMFGLLGAGPNGDGQLHRDPELV</sequence>
<gene>
    <name evidence="2" type="ORF">BDK51DRAFT_44297</name>
</gene>
<dbReference type="Proteomes" id="UP000269721">
    <property type="component" value="Unassembled WGS sequence"/>
</dbReference>
<keyword evidence="3" id="KW-1185">Reference proteome</keyword>
<reference evidence="3" key="1">
    <citation type="journal article" date="2018" name="Nat. Microbiol.">
        <title>Leveraging single-cell genomics to expand the fungal tree of life.</title>
        <authorList>
            <person name="Ahrendt S.R."/>
            <person name="Quandt C.A."/>
            <person name="Ciobanu D."/>
            <person name="Clum A."/>
            <person name="Salamov A."/>
            <person name="Andreopoulos B."/>
            <person name="Cheng J.F."/>
            <person name="Woyke T."/>
            <person name="Pelin A."/>
            <person name="Henrissat B."/>
            <person name="Reynolds N.K."/>
            <person name="Benny G.L."/>
            <person name="Smith M.E."/>
            <person name="James T.Y."/>
            <person name="Grigoriev I.V."/>
        </authorList>
    </citation>
    <scope>NUCLEOTIDE SEQUENCE [LARGE SCALE GENOMIC DNA]</scope>
</reference>
<evidence type="ECO:0000313" key="2">
    <source>
        <dbReference type="EMBL" id="RKO84719.1"/>
    </source>
</evidence>
<name>A0A4P9VY80_9FUNG</name>
<feature type="region of interest" description="Disordered" evidence="1">
    <location>
        <begin position="100"/>
        <end position="120"/>
    </location>
</feature>
<feature type="compositionally biased region" description="Low complexity" evidence="1">
    <location>
        <begin position="18"/>
        <end position="39"/>
    </location>
</feature>
<dbReference type="EMBL" id="KZ999805">
    <property type="protein sequence ID" value="RKO84719.1"/>
    <property type="molecule type" value="Genomic_DNA"/>
</dbReference>
<accession>A0A4P9VY80</accession>
<organism evidence="2 3">
    <name type="scientific">Blyttiomyces helicus</name>
    <dbReference type="NCBI Taxonomy" id="388810"/>
    <lineage>
        <taxon>Eukaryota</taxon>
        <taxon>Fungi</taxon>
        <taxon>Fungi incertae sedis</taxon>
        <taxon>Chytridiomycota</taxon>
        <taxon>Chytridiomycota incertae sedis</taxon>
        <taxon>Chytridiomycetes</taxon>
        <taxon>Chytridiomycetes incertae sedis</taxon>
        <taxon>Blyttiomyces</taxon>
    </lineage>
</organism>
<dbReference type="AlphaFoldDB" id="A0A4P9VY80"/>
<proteinExistence type="predicted"/>